<dbReference type="AlphaFoldDB" id="A0A3D9CYN0"/>
<proteinExistence type="predicted"/>
<dbReference type="PANTHER" id="PTHR42839">
    <property type="entry name" value="ISOCHORISMATE SYNTHASE ENTC"/>
    <property type="match status" value="1"/>
</dbReference>
<dbReference type="InterPro" id="IPR005801">
    <property type="entry name" value="ADC_synthase"/>
</dbReference>
<keyword evidence="3" id="KW-1185">Reference proteome</keyword>
<dbReference type="Gene3D" id="3.60.120.10">
    <property type="entry name" value="Anthranilate synthase"/>
    <property type="match status" value="1"/>
</dbReference>
<dbReference type="PANTHER" id="PTHR42839:SF2">
    <property type="entry name" value="ISOCHORISMATE SYNTHASE ENTC"/>
    <property type="match status" value="1"/>
</dbReference>
<reference evidence="2 3" key="1">
    <citation type="journal article" date="2006" name="Int. J. Syst. Evol. Microbiol.">
        <title>Chryseobacterium hispanicum sp. nov., isolated from the drinking water distribution system of Sevilla, Spain.</title>
        <authorList>
            <person name="Gallego V."/>
            <person name="Garcia M.T."/>
            <person name="Ventosa A."/>
        </authorList>
    </citation>
    <scope>NUCLEOTIDE SEQUENCE [LARGE SCALE GENOMIC DNA]</scope>
    <source>
        <strain evidence="2 3">KCTC 22104</strain>
    </source>
</reference>
<organism evidence="2 3">
    <name type="scientific">Epilithonimonas hispanica</name>
    <dbReference type="NCBI Taxonomy" id="358687"/>
    <lineage>
        <taxon>Bacteria</taxon>
        <taxon>Pseudomonadati</taxon>
        <taxon>Bacteroidota</taxon>
        <taxon>Flavobacteriia</taxon>
        <taxon>Flavobacteriales</taxon>
        <taxon>Weeksellaceae</taxon>
        <taxon>Chryseobacterium group</taxon>
        <taxon>Epilithonimonas</taxon>
    </lineage>
</organism>
<sequence>MLMLIFKLPDSDIFYTLEKSQEKNVSFVSFDNKTVLDFKGSIQEISRENIEGQNISPKSKSPLIEIGKETPESYALKIAQAKDFIEQNELKKLVLSRRKLLMYLDIDSEKKISLTKSFLKFCESYPNAFCYLFEKKGEIWMGGFSEVLGKFDKKNNSFETMSVAGTVPVEESWTDKEIEEQKAVTDYIQSILKKFSSNLKTSTTKDLISGNIKHLKTDFSAEISPESLDKIISELHPTPAVCGFPKELCAQGIKSIEHFNREFYAGYIKVETADFIYYFVNLRCASFFKNYAFLFVGGGITLKSDAEKEWQETELKSLAIQNNLIFE</sequence>
<gene>
    <name evidence="2" type="ORF">DRF58_07780</name>
</gene>
<dbReference type="Pfam" id="PF00425">
    <property type="entry name" value="Chorismate_bind"/>
    <property type="match status" value="1"/>
</dbReference>
<evidence type="ECO:0000259" key="1">
    <source>
        <dbReference type="Pfam" id="PF00425"/>
    </source>
</evidence>
<dbReference type="OrthoDB" id="9806579at2"/>
<dbReference type="EMBL" id="QNUG01000013">
    <property type="protein sequence ID" value="REC70869.1"/>
    <property type="molecule type" value="Genomic_DNA"/>
</dbReference>
<dbReference type="SUPFAM" id="SSF56322">
    <property type="entry name" value="ADC synthase"/>
    <property type="match status" value="1"/>
</dbReference>
<comment type="caution">
    <text evidence="2">The sequence shown here is derived from an EMBL/GenBank/DDBJ whole genome shotgun (WGS) entry which is preliminary data.</text>
</comment>
<name>A0A3D9CYN0_9FLAO</name>
<dbReference type="InterPro" id="IPR015890">
    <property type="entry name" value="Chorismate_C"/>
</dbReference>
<protein>
    <recommendedName>
        <fullName evidence="1">Chorismate-utilising enzyme C-terminal domain-containing protein</fullName>
    </recommendedName>
</protein>
<dbReference type="Proteomes" id="UP000256326">
    <property type="component" value="Unassembled WGS sequence"/>
</dbReference>
<feature type="domain" description="Chorismate-utilising enzyme C-terminal" evidence="1">
    <location>
        <begin position="72"/>
        <end position="316"/>
    </location>
</feature>
<accession>A0A3D9CYN0</accession>
<evidence type="ECO:0000313" key="2">
    <source>
        <dbReference type="EMBL" id="REC70869.1"/>
    </source>
</evidence>
<evidence type="ECO:0000313" key="3">
    <source>
        <dbReference type="Proteomes" id="UP000256326"/>
    </source>
</evidence>